<keyword evidence="10 11" id="KW-0460">Magnesium</keyword>
<accession>A0A4S4G5K9</accession>
<evidence type="ECO:0000259" key="12">
    <source>
        <dbReference type="PROSITE" id="PS50879"/>
    </source>
</evidence>
<dbReference type="AlphaFoldDB" id="A0A4S4G5K9"/>
<evidence type="ECO:0000256" key="5">
    <source>
        <dbReference type="ARBA" id="ARBA00012180"/>
    </source>
</evidence>
<comment type="similarity">
    <text evidence="3 11">Belongs to the RNase H family.</text>
</comment>
<evidence type="ECO:0000256" key="4">
    <source>
        <dbReference type="ARBA" id="ARBA00011245"/>
    </source>
</evidence>
<keyword evidence="7 11" id="KW-0479">Metal-binding</keyword>
<comment type="subunit">
    <text evidence="4 11">Monomer.</text>
</comment>
<dbReference type="CDD" id="cd09278">
    <property type="entry name" value="RNase_HI_prokaryote_like"/>
    <property type="match status" value="1"/>
</dbReference>
<name>A0A4S4G5K9_9ACTN</name>
<keyword evidence="6 11" id="KW-0540">Nuclease</keyword>
<dbReference type="EMBL" id="SSTJ01000002">
    <property type="protein sequence ID" value="THG38384.1"/>
    <property type="molecule type" value="Genomic_DNA"/>
</dbReference>
<evidence type="ECO:0000256" key="11">
    <source>
        <dbReference type="HAMAP-Rule" id="MF_00042"/>
    </source>
</evidence>
<proteinExistence type="inferred from homology"/>
<evidence type="ECO:0000313" key="13">
    <source>
        <dbReference type="EMBL" id="THG38384.1"/>
    </source>
</evidence>
<dbReference type="InterPro" id="IPR036397">
    <property type="entry name" value="RNaseH_sf"/>
</dbReference>
<reference evidence="13 14" key="1">
    <citation type="submission" date="2019-04" db="EMBL/GenBank/DDBJ databases">
        <title>Microbes associate with the intestines of laboratory mice.</title>
        <authorList>
            <person name="Navarre W."/>
            <person name="Wong E."/>
            <person name="Huang K.C."/>
            <person name="Tropini C."/>
            <person name="Ng K."/>
            <person name="Yu B."/>
        </authorList>
    </citation>
    <scope>NUCLEOTIDE SEQUENCE [LARGE SCALE GENOMIC DNA]</scope>
    <source>
        <strain evidence="13 14">NM80_B27</strain>
    </source>
</reference>
<keyword evidence="8 11" id="KW-0255">Endonuclease</keyword>
<evidence type="ECO:0000256" key="6">
    <source>
        <dbReference type="ARBA" id="ARBA00022722"/>
    </source>
</evidence>
<evidence type="ECO:0000256" key="7">
    <source>
        <dbReference type="ARBA" id="ARBA00022723"/>
    </source>
</evidence>
<evidence type="ECO:0000256" key="1">
    <source>
        <dbReference type="ARBA" id="ARBA00000077"/>
    </source>
</evidence>
<keyword evidence="11" id="KW-0963">Cytoplasm</keyword>
<gene>
    <name evidence="11 13" type="primary">rnhA</name>
    <name evidence="13" type="ORF">E5986_02930</name>
</gene>
<feature type="binding site" evidence="11">
    <location>
        <position position="8"/>
    </location>
    <ligand>
        <name>Mg(2+)</name>
        <dbReference type="ChEBI" id="CHEBI:18420"/>
        <label>2</label>
    </ligand>
</feature>
<sequence>MEVTLYSDGSSRGNPGPGGYGTILRYKAPSGAVHEKEFSEGFSCTTNNRMELLGCIVGLEALKRPCTVTVYSDSQYLVNAFNQNWVAGWLKRGWKNAQKQPVKNVDLWKRLLAAKEPHAVTFIWVKGHAGHAENERCDALATAAADNPACHKEDAGFKG</sequence>
<dbReference type="InterPro" id="IPR002156">
    <property type="entry name" value="RNaseH_domain"/>
</dbReference>
<dbReference type="NCBIfam" id="NF001236">
    <property type="entry name" value="PRK00203.1"/>
    <property type="match status" value="1"/>
</dbReference>
<dbReference type="GO" id="GO:0003676">
    <property type="term" value="F:nucleic acid binding"/>
    <property type="evidence" value="ECO:0007669"/>
    <property type="project" value="InterPro"/>
</dbReference>
<comment type="cofactor">
    <cofactor evidence="11">
        <name>Mg(2+)</name>
        <dbReference type="ChEBI" id="CHEBI:18420"/>
    </cofactor>
    <text evidence="11">Binds 1 Mg(2+) ion per subunit. May bind a second metal ion at a regulatory site, or after substrate binding.</text>
</comment>
<keyword evidence="9 11" id="KW-0378">Hydrolase</keyword>
<comment type="function">
    <text evidence="2 11">Endonuclease that specifically degrades the RNA of RNA-DNA hybrids.</text>
</comment>
<feature type="binding site" evidence="11">
    <location>
        <position position="73"/>
    </location>
    <ligand>
        <name>Mg(2+)</name>
        <dbReference type="ChEBI" id="CHEBI:18420"/>
        <label>1</label>
    </ligand>
</feature>
<dbReference type="SUPFAM" id="SSF53098">
    <property type="entry name" value="Ribonuclease H-like"/>
    <property type="match status" value="1"/>
</dbReference>
<evidence type="ECO:0000313" key="14">
    <source>
        <dbReference type="Proteomes" id="UP000308978"/>
    </source>
</evidence>
<dbReference type="InterPro" id="IPR050092">
    <property type="entry name" value="RNase_H"/>
</dbReference>
<protein>
    <recommendedName>
        <fullName evidence="5 11">Ribonuclease H</fullName>
        <shortName evidence="11">RNase H</shortName>
        <ecNumber evidence="5 11">3.1.26.4</ecNumber>
    </recommendedName>
</protein>
<feature type="binding site" evidence="11">
    <location>
        <position position="8"/>
    </location>
    <ligand>
        <name>Mg(2+)</name>
        <dbReference type="ChEBI" id="CHEBI:18420"/>
        <label>1</label>
    </ligand>
</feature>
<comment type="subcellular location">
    <subcellularLocation>
        <location evidence="11">Cytoplasm</location>
    </subcellularLocation>
</comment>
<organism evidence="13 14">
    <name type="scientific">Adlercreutzia caecimuris</name>
    <dbReference type="NCBI Taxonomy" id="671266"/>
    <lineage>
        <taxon>Bacteria</taxon>
        <taxon>Bacillati</taxon>
        <taxon>Actinomycetota</taxon>
        <taxon>Coriobacteriia</taxon>
        <taxon>Eggerthellales</taxon>
        <taxon>Eggerthellaceae</taxon>
        <taxon>Adlercreutzia</taxon>
    </lineage>
</organism>
<dbReference type="FunFam" id="3.30.420.10:FF:000089">
    <property type="entry name" value="Ribonuclease H"/>
    <property type="match status" value="1"/>
</dbReference>
<evidence type="ECO:0000256" key="10">
    <source>
        <dbReference type="ARBA" id="ARBA00022842"/>
    </source>
</evidence>
<dbReference type="GO" id="GO:0043137">
    <property type="term" value="P:DNA replication, removal of RNA primer"/>
    <property type="evidence" value="ECO:0007669"/>
    <property type="project" value="TreeGrafter"/>
</dbReference>
<feature type="binding site" evidence="11">
    <location>
        <position position="138"/>
    </location>
    <ligand>
        <name>Mg(2+)</name>
        <dbReference type="ChEBI" id="CHEBI:18420"/>
        <label>2</label>
    </ligand>
</feature>
<dbReference type="Proteomes" id="UP000308978">
    <property type="component" value="Unassembled WGS sequence"/>
</dbReference>
<dbReference type="GO" id="GO:0000287">
    <property type="term" value="F:magnesium ion binding"/>
    <property type="evidence" value="ECO:0007669"/>
    <property type="project" value="UniProtKB-UniRule"/>
</dbReference>
<dbReference type="InterPro" id="IPR022892">
    <property type="entry name" value="RNaseHI"/>
</dbReference>
<dbReference type="Gene3D" id="3.30.420.10">
    <property type="entry name" value="Ribonuclease H-like superfamily/Ribonuclease H"/>
    <property type="match status" value="1"/>
</dbReference>
<comment type="catalytic activity">
    <reaction evidence="1 11">
        <text>Endonucleolytic cleavage to 5'-phosphomonoester.</text>
        <dbReference type="EC" id="3.1.26.4"/>
    </reaction>
</comment>
<feature type="domain" description="RNase H type-1" evidence="12">
    <location>
        <begin position="1"/>
        <end position="146"/>
    </location>
</feature>
<comment type="caution">
    <text evidence="13">The sequence shown here is derived from an EMBL/GenBank/DDBJ whole genome shotgun (WGS) entry which is preliminary data.</text>
</comment>
<dbReference type="PANTHER" id="PTHR10642:SF26">
    <property type="entry name" value="RIBONUCLEASE H1"/>
    <property type="match status" value="1"/>
</dbReference>
<dbReference type="InterPro" id="IPR012337">
    <property type="entry name" value="RNaseH-like_sf"/>
</dbReference>
<evidence type="ECO:0000256" key="8">
    <source>
        <dbReference type="ARBA" id="ARBA00022759"/>
    </source>
</evidence>
<evidence type="ECO:0000256" key="2">
    <source>
        <dbReference type="ARBA" id="ARBA00004065"/>
    </source>
</evidence>
<dbReference type="GO" id="GO:0004523">
    <property type="term" value="F:RNA-DNA hybrid ribonuclease activity"/>
    <property type="evidence" value="ECO:0007669"/>
    <property type="project" value="UniProtKB-UniRule"/>
</dbReference>
<dbReference type="PROSITE" id="PS50879">
    <property type="entry name" value="RNASE_H_1"/>
    <property type="match status" value="1"/>
</dbReference>
<dbReference type="RefSeq" id="WP_136433183.1">
    <property type="nucleotide sequence ID" value="NZ_QZEA01000015.1"/>
</dbReference>
<evidence type="ECO:0000256" key="9">
    <source>
        <dbReference type="ARBA" id="ARBA00022801"/>
    </source>
</evidence>
<dbReference type="PANTHER" id="PTHR10642">
    <property type="entry name" value="RIBONUCLEASE H1"/>
    <property type="match status" value="1"/>
</dbReference>
<dbReference type="HAMAP" id="MF_00042">
    <property type="entry name" value="RNase_H"/>
    <property type="match status" value="1"/>
</dbReference>
<feature type="binding site" evidence="11">
    <location>
        <position position="51"/>
    </location>
    <ligand>
        <name>Mg(2+)</name>
        <dbReference type="ChEBI" id="CHEBI:18420"/>
        <label>1</label>
    </ligand>
</feature>
<dbReference type="Pfam" id="PF00075">
    <property type="entry name" value="RNase_H"/>
    <property type="match status" value="1"/>
</dbReference>
<dbReference type="EC" id="3.1.26.4" evidence="5 11"/>
<dbReference type="GO" id="GO:0005737">
    <property type="term" value="C:cytoplasm"/>
    <property type="evidence" value="ECO:0007669"/>
    <property type="project" value="UniProtKB-SubCell"/>
</dbReference>
<evidence type="ECO:0000256" key="3">
    <source>
        <dbReference type="ARBA" id="ARBA00005300"/>
    </source>
</evidence>